<reference evidence="4 5" key="1">
    <citation type="journal article" date="2016" name="Nat. Commun.">
        <title>Thousands of microbial genomes shed light on interconnected biogeochemical processes in an aquifer system.</title>
        <authorList>
            <person name="Anantharaman K."/>
            <person name="Brown C.T."/>
            <person name="Hug L.A."/>
            <person name="Sharon I."/>
            <person name="Castelle C.J."/>
            <person name="Probst A.J."/>
            <person name="Thomas B.C."/>
            <person name="Singh A."/>
            <person name="Wilkins M.J."/>
            <person name="Karaoz U."/>
            <person name="Brodie E.L."/>
            <person name="Williams K.H."/>
            <person name="Hubbard S.S."/>
            <person name="Banfield J.F."/>
        </authorList>
    </citation>
    <scope>NUCLEOTIDE SEQUENCE [LARGE SCALE GENOMIC DNA]</scope>
</reference>
<proteinExistence type="predicted"/>
<gene>
    <name evidence="4" type="ORF">A2937_01800</name>
</gene>
<dbReference type="STRING" id="1802727.A2937_01800"/>
<feature type="domain" description="Fibronectin type-III" evidence="3">
    <location>
        <begin position="124"/>
        <end position="207"/>
    </location>
</feature>
<comment type="caution">
    <text evidence="4">The sequence shown here is derived from an EMBL/GenBank/DDBJ whole genome shotgun (WGS) entry which is preliminary data.</text>
</comment>
<dbReference type="InterPro" id="IPR003961">
    <property type="entry name" value="FN3_dom"/>
</dbReference>
<feature type="domain" description="Fibronectin type-III" evidence="3">
    <location>
        <begin position="454"/>
        <end position="525"/>
    </location>
</feature>
<keyword evidence="1" id="KW-1133">Transmembrane helix</keyword>
<accession>A0A1G2SFX4</accession>
<feature type="chain" id="PRO_5009584405" description="Fibronectin type-III domain-containing protein" evidence="2">
    <location>
        <begin position="28"/>
        <end position="740"/>
    </location>
</feature>
<evidence type="ECO:0000313" key="5">
    <source>
        <dbReference type="Proteomes" id="UP000177987"/>
    </source>
</evidence>
<dbReference type="SMART" id="SM00060">
    <property type="entry name" value="FN3"/>
    <property type="match status" value="3"/>
</dbReference>
<dbReference type="SUPFAM" id="SSF49265">
    <property type="entry name" value="Fibronectin type III"/>
    <property type="match status" value="1"/>
</dbReference>
<evidence type="ECO:0000259" key="3">
    <source>
        <dbReference type="SMART" id="SM00060"/>
    </source>
</evidence>
<feature type="transmembrane region" description="Helical" evidence="1">
    <location>
        <begin position="712"/>
        <end position="733"/>
    </location>
</feature>
<dbReference type="EMBL" id="MHUW01000011">
    <property type="protein sequence ID" value="OHA83905.1"/>
    <property type="molecule type" value="Genomic_DNA"/>
</dbReference>
<evidence type="ECO:0000256" key="2">
    <source>
        <dbReference type="SAM" id="SignalP"/>
    </source>
</evidence>
<organism evidence="4 5">
    <name type="scientific">Candidatus Yonathbacteria bacterium RIFCSPLOWO2_01_FULL_47_33b</name>
    <dbReference type="NCBI Taxonomy" id="1802727"/>
    <lineage>
        <taxon>Bacteria</taxon>
        <taxon>Candidatus Yonathiibacteriota</taxon>
    </lineage>
</organism>
<protein>
    <recommendedName>
        <fullName evidence="3">Fibronectin type-III domain-containing protein</fullName>
    </recommendedName>
</protein>
<dbReference type="InterPro" id="IPR001434">
    <property type="entry name" value="OmcB-like_DUF11"/>
</dbReference>
<keyword evidence="1" id="KW-0812">Transmembrane</keyword>
<evidence type="ECO:0000256" key="1">
    <source>
        <dbReference type="SAM" id="Phobius"/>
    </source>
</evidence>
<name>A0A1G2SFX4_9BACT</name>
<keyword evidence="1" id="KW-0472">Membrane</keyword>
<evidence type="ECO:0000313" key="4">
    <source>
        <dbReference type="EMBL" id="OHA83905.1"/>
    </source>
</evidence>
<dbReference type="InterPro" id="IPR036116">
    <property type="entry name" value="FN3_sf"/>
</dbReference>
<sequence length="740" mass="78255">MKTKITFFGIALVALLGFFGGTSVVSAQGVVTTCNSATFNGSVTPNGNATSVWFEWGATASLGTQTTHQTFTTNSTFSQLVSVLNQNTTYYYRAMATNVAGTAEGSIISFKTPACSIASVGSLPTATTNAATNIATNYATLNAFINPNSTNDTVYWFEWGTSTNLGNQTNHYSQGIAASNMSTSISGLSANTTYYYRAAAQNAQGTVYGSIVSFTTSYGNTNTGTLPTISTNGATNTSNDYAVLNGYVNPSGSSDTTRWFEWGTSTNLGNQTNHYSQGIAASSFSENLSGLSQNTTYYYRAAAQNSQGVVYGSIVSFNTGTSNTCWSCNNGNSFVVVSTRNADTSGDFAVLNGYVDPNGSNDTVRWFEWGGSQSLGNSTQKLAQGSATSNFSATLSGLVQNTTYYYRAAARNSSGTVYGSILSFTTTYTNTTTINTVSVAPTATTLLATEISRTSAKLNGLVFTSASQSSNAWFEWGTNSSLGNKTQTFGVGTASTIKHADVITGLSAGQTYYYRIAAENPYGKTYGSIVSFVAEGATVIPDTTVVVNTPVRTNTVNTTTVITRSIGTQSLVSLAVDGGADVIVSGEKRSYHVTWKNESTQSLKNVVLRVTLPSSMKFESATNGSYSSADNSVTVDLKTLASKAEGELFIFATADRRLAQGQLVVVTANMVYTDARNIQGDAIAYVTHRGEQAQNGLGANLFGAGSFLPSSLFEWILLLILVLILVLLANHLYGRFSEDK</sequence>
<dbReference type="Pfam" id="PF01345">
    <property type="entry name" value="DUF11"/>
    <property type="match status" value="1"/>
</dbReference>
<keyword evidence="2" id="KW-0732">Signal</keyword>
<feature type="domain" description="Fibronectin type-III" evidence="3">
    <location>
        <begin position="318"/>
        <end position="417"/>
    </location>
</feature>
<feature type="signal peptide" evidence="2">
    <location>
        <begin position="1"/>
        <end position="27"/>
    </location>
</feature>
<dbReference type="Proteomes" id="UP000177987">
    <property type="component" value="Unassembled WGS sequence"/>
</dbReference>
<dbReference type="AlphaFoldDB" id="A0A1G2SFX4"/>